<feature type="compositionally biased region" description="Basic and acidic residues" evidence="1">
    <location>
        <begin position="44"/>
        <end position="71"/>
    </location>
</feature>
<proteinExistence type="predicted"/>
<organism evidence="2 3">
    <name type="scientific">Melipona bicolor</name>
    <dbReference type="NCBI Taxonomy" id="60889"/>
    <lineage>
        <taxon>Eukaryota</taxon>
        <taxon>Metazoa</taxon>
        <taxon>Ecdysozoa</taxon>
        <taxon>Arthropoda</taxon>
        <taxon>Hexapoda</taxon>
        <taxon>Insecta</taxon>
        <taxon>Pterygota</taxon>
        <taxon>Neoptera</taxon>
        <taxon>Endopterygota</taxon>
        <taxon>Hymenoptera</taxon>
        <taxon>Apocrita</taxon>
        <taxon>Aculeata</taxon>
        <taxon>Apoidea</taxon>
        <taxon>Anthophila</taxon>
        <taxon>Apidae</taxon>
        <taxon>Melipona</taxon>
    </lineage>
</organism>
<feature type="compositionally biased region" description="Acidic residues" evidence="1">
    <location>
        <begin position="26"/>
        <end position="43"/>
    </location>
</feature>
<feature type="region of interest" description="Disordered" evidence="1">
    <location>
        <begin position="1"/>
        <end position="71"/>
    </location>
</feature>
<feature type="compositionally biased region" description="Basic and acidic residues" evidence="1">
    <location>
        <begin position="1"/>
        <end position="10"/>
    </location>
</feature>
<keyword evidence="3" id="KW-1185">Reference proteome</keyword>
<dbReference type="EMBL" id="JAHYIQ010000009">
    <property type="protein sequence ID" value="KAK1129003.1"/>
    <property type="molecule type" value="Genomic_DNA"/>
</dbReference>
<sequence length="71" mass="8661">MRTFETERSNSRRRVNLTAPERREAEEEEEEDQEEEEEEEEGEEARKNIKENKGREEEMLFPREGGDEPRY</sequence>
<evidence type="ECO:0000256" key="1">
    <source>
        <dbReference type="SAM" id="MobiDB-lite"/>
    </source>
</evidence>
<protein>
    <submittedName>
        <fullName evidence="2">Uncharacterized protein</fullName>
    </submittedName>
</protein>
<dbReference type="AlphaFoldDB" id="A0AA40G1Y9"/>
<dbReference type="Proteomes" id="UP001177670">
    <property type="component" value="Unassembled WGS sequence"/>
</dbReference>
<accession>A0AA40G1Y9</accession>
<evidence type="ECO:0000313" key="3">
    <source>
        <dbReference type="Proteomes" id="UP001177670"/>
    </source>
</evidence>
<name>A0AA40G1Y9_9HYME</name>
<gene>
    <name evidence="2" type="ORF">K0M31_020137</name>
</gene>
<comment type="caution">
    <text evidence="2">The sequence shown here is derived from an EMBL/GenBank/DDBJ whole genome shotgun (WGS) entry which is preliminary data.</text>
</comment>
<reference evidence="2" key="1">
    <citation type="submission" date="2021-10" db="EMBL/GenBank/DDBJ databases">
        <title>Melipona bicolor Genome sequencing and assembly.</title>
        <authorList>
            <person name="Araujo N.S."/>
            <person name="Arias M.C."/>
        </authorList>
    </citation>
    <scope>NUCLEOTIDE SEQUENCE</scope>
    <source>
        <strain evidence="2">USP_2M_L1-L4_2017</strain>
        <tissue evidence="2">Whole body</tissue>
    </source>
</reference>
<evidence type="ECO:0000313" key="2">
    <source>
        <dbReference type="EMBL" id="KAK1129003.1"/>
    </source>
</evidence>